<dbReference type="EMBL" id="CP036269">
    <property type="protein sequence ID" value="QDT42576.1"/>
    <property type="molecule type" value="Genomic_DNA"/>
</dbReference>
<name>A0A517RFB9_9PLAN</name>
<dbReference type="Proteomes" id="UP000317171">
    <property type="component" value="Chromosome"/>
</dbReference>
<dbReference type="AlphaFoldDB" id="A0A517RFB9"/>
<protein>
    <submittedName>
        <fullName evidence="1">SOUL heme-binding protein</fullName>
    </submittedName>
</protein>
<dbReference type="KEGG" id="gaz:Pan241w_26610"/>
<dbReference type="Gene3D" id="3.20.80.10">
    <property type="entry name" value="Regulatory factor, effector binding domain"/>
    <property type="match status" value="1"/>
</dbReference>
<keyword evidence="2" id="KW-1185">Reference proteome</keyword>
<evidence type="ECO:0000313" key="1">
    <source>
        <dbReference type="EMBL" id="QDT42576.1"/>
    </source>
</evidence>
<reference evidence="1 2" key="1">
    <citation type="submission" date="2019-02" db="EMBL/GenBank/DDBJ databases">
        <title>Deep-cultivation of Planctomycetes and their phenomic and genomic characterization uncovers novel biology.</title>
        <authorList>
            <person name="Wiegand S."/>
            <person name="Jogler M."/>
            <person name="Boedeker C."/>
            <person name="Pinto D."/>
            <person name="Vollmers J."/>
            <person name="Rivas-Marin E."/>
            <person name="Kohn T."/>
            <person name="Peeters S.H."/>
            <person name="Heuer A."/>
            <person name="Rast P."/>
            <person name="Oberbeckmann S."/>
            <person name="Bunk B."/>
            <person name="Jeske O."/>
            <person name="Meyerdierks A."/>
            <person name="Storesund J.E."/>
            <person name="Kallscheuer N."/>
            <person name="Luecker S."/>
            <person name="Lage O.M."/>
            <person name="Pohl T."/>
            <person name="Merkel B.J."/>
            <person name="Hornburger P."/>
            <person name="Mueller R.-W."/>
            <person name="Bruemmer F."/>
            <person name="Labrenz M."/>
            <person name="Spormann A.M."/>
            <person name="Op den Camp H."/>
            <person name="Overmann J."/>
            <person name="Amann R."/>
            <person name="Jetten M.S.M."/>
            <person name="Mascher T."/>
            <person name="Medema M.H."/>
            <person name="Devos D.P."/>
            <person name="Kaster A.-K."/>
            <person name="Ovreas L."/>
            <person name="Rohde M."/>
            <person name="Galperin M.Y."/>
            <person name="Jogler C."/>
        </authorList>
    </citation>
    <scope>NUCLEOTIDE SEQUENCE [LARGE SCALE GENOMIC DNA]</scope>
    <source>
        <strain evidence="1 2">Pan241w</strain>
    </source>
</reference>
<dbReference type="RefSeq" id="WP_232107439.1">
    <property type="nucleotide sequence ID" value="NZ_CP036269.1"/>
</dbReference>
<organism evidence="1 2">
    <name type="scientific">Gimesia alba</name>
    <dbReference type="NCBI Taxonomy" id="2527973"/>
    <lineage>
        <taxon>Bacteria</taxon>
        <taxon>Pseudomonadati</taxon>
        <taxon>Planctomycetota</taxon>
        <taxon>Planctomycetia</taxon>
        <taxon>Planctomycetales</taxon>
        <taxon>Planctomycetaceae</taxon>
        <taxon>Gimesia</taxon>
    </lineage>
</organism>
<gene>
    <name evidence="1" type="ORF">Pan241w_26610</name>
</gene>
<dbReference type="InterPro" id="IPR011256">
    <property type="entry name" value="Reg_factor_effector_dom_sf"/>
</dbReference>
<sequence length="206" mass="23373">MIYLALTAILLVLFFFSWKLTARSAYESAPYTVVESADSFEIRDYPDLMLVMTDSKAQPADKDKRFMKLFRYIQGANQQEQKVSMTTPVFMDPETQNASGKMAFVIPEKTRAAGIPEPTGADVSIQKRKGGRFAVYRFNGRLNKETTMKAEQKLRTWIKEKGLTQSGSMEAAGYDPPWTPGPLRRNEILIRLEQPADMNSKKQDSI</sequence>
<dbReference type="Pfam" id="PF04832">
    <property type="entry name" value="SOUL"/>
    <property type="match status" value="1"/>
</dbReference>
<dbReference type="SUPFAM" id="SSF55136">
    <property type="entry name" value="Probable bacterial effector-binding domain"/>
    <property type="match status" value="1"/>
</dbReference>
<proteinExistence type="predicted"/>
<evidence type="ECO:0000313" key="2">
    <source>
        <dbReference type="Proteomes" id="UP000317171"/>
    </source>
</evidence>
<dbReference type="PANTHER" id="PTHR11220">
    <property type="entry name" value="HEME-BINDING PROTEIN-RELATED"/>
    <property type="match status" value="1"/>
</dbReference>
<dbReference type="PANTHER" id="PTHR11220:SF1">
    <property type="entry name" value="HEME-BINDING PROTEIN 2"/>
    <property type="match status" value="1"/>
</dbReference>
<dbReference type="InterPro" id="IPR006917">
    <property type="entry name" value="SOUL_heme-bd"/>
</dbReference>
<accession>A0A517RFB9</accession>